<dbReference type="EMBL" id="GEDG01029892">
    <property type="protein sequence ID" value="JAP12251.1"/>
    <property type="molecule type" value="Transcribed_RNA"/>
</dbReference>
<reference evidence="2" key="1">
    <citation type="submission" date="2015-12" db="EMBL/GenBank/DDBJ databases">
        <title>Gene expression during late stages of embryo sac development: a critical building block for successful pollen-pistil interactions.</title>
        <authorList>
            <person name="Liu Y."/>
            <person name="Joly V."/>
            <person name="Sabar M."/>
            <person name="Matton D.P."/>
        </authorList>
    </citation>
    <scope>NUCLEOTIDE SEQUENCE</scope>
</reference>
<feature type="coiled-coil region" evidence="1">
    <location>
        <begin position="17"/>
        <end position="75"/>
    </location>
</feature>
<organism evidence="2">
    <name type="scientific">Solanum chacoense</name>
    <name type="common">Chaco potato</name>
    <dbReference type="NCBI Taxonomy" id="4108"/>
    <lineage>
        <taxon>Eukaryota</taxon>
        <taxon>Viridiplantae</taxon>
        <taxon>Streptophyta</taxon>
        <taxon>Embryophyta</taxon>
        <taxon>Tracheophyta</taxon>
        <taxon>Spermatophyta</taxon>
        <taxon>Magnoliopsida</taxon>
        <taxon>eudicotyledons</taxon>
        <taxon>Gunneridae</taxon>
        <taxon>Pentapetalae</taxon>
        <taxon>asterids</taxon>
        <taxon>lamiids</taxon>
        <taxon>Solanales</taxon>
        <taxon>Solanaceae</taxon>
        <taxon>Solanoideae</taxon>
        <taxon>Solaneae</taxon>
        <taxon>Solanum</taxon>
    </lineage>
</organism>
<name>A0A0V0GYH8_SOLCH</name>
<keyword evidence="1" id="KW-0175">Coiled coil</keyword>
<sequence>MYSQKSSAETNKIRDLVKTSVKDEENLKVRYEELENKEKELMTQLDAVQKEKAEVAEQKTEKSKQIKDLTSLEEEKAVHRMKEECLMRITIPS</sequence>
<accession>A0A0V0GYH8</accession>
<evidence type="ECO:0000256" key="1">
    <source>
        <dbReference type="SAM" id="Coils"/>
    </source>
</evidence>
<protein>
    <submittedName>
        <fullName evidence="2">Putative ovule protein</fullName>
    </submittedName>
</protein>
<dbReference type="AlphaFoldDB" id="A0A0V0GYH8"/>
<evidence type="ECO:0000313" key="2">
    <source>
        <dbReference type="EMBL" id="JAP12251.1"/>
    </source>
</evidence>
<proteinExistence type="predicted"/>